<reference evidence="9 10" key="1">
    <citation type="journal article" date="2010" name="J. Bacteriol.">
        <title>Complete genome sequence of "Candidatus Puniceispirillum marinum" IMCC1322, a representative of the SAR116 clade in the Alphaproteobacteria.</title>
        <authorList>
            <person name="Oh H.M."/>
            <person name="Kwon K.K."/>
            <person name="Kang I."/>
            <person name="Kang S.G."/>
            <person name="Lee J.H."/>
            <person name="Kim S.J."/>
            <person name="Cho J.C."/>
        </authorList>
    </citation>
    <scope>NUCLEOTIDE SEQUENCE [LARGE SCALE GENOMIC DNA]</scope>
    <source>
        <strain evidence="9 10">IMCC1322</strain>
    </source>
</reference>
<dbReference type="Gene3D" id="3.50.50.60">
    <property type="entry name" value="FAD/NAD(P)-binding domain"/>
    <property type="match status" value="1"/>
</dbReference>
<dbReference type="PANTHER" id="PTHR43004:SF19">
    <property type="entry name" value="BINDING MONOOXYGENASE, PUTATIVE (JCVI)-RELATED"/>
    <property type="match status" value="1"/>
</dbReference>
<dbReference type="KEGG" id="apb:SAR116_2504"/>
<dbReference type="Proteomes" id="UP000007460">
    <property type="component" value="Chromosome"/>
</dbReference>
<dbReference type="InterPro" id="IPR002938">
    <property type="entry name" value="FAD-bd"/>
</dbReference>
<dbReference type="PRINTS" id="PR00420">
    <property type="entry name" value="RNGMNOXGNASE"/>
</dbReference>
<dbReference type="GO" id="GO:0071949">
    <property type="term" value="F:FAD binding"/>
    <property type="evidence" value="ECO:0007669"/>
    <property type="project" value="InterPro"/>
</dbReference>
<dbReference type="GO" id="GO:0018662">
    <property type="term" value="F:phenol 2-monooxygenase activity"/>
    <property type="evidence" value="ECO:0007669"/>
    <property type="project" value="UniProtKB-EC"/>
</dbReference>
<keyword evidence="9" id="KW-0503">Monooxygenase</keyword>
<dbReference type="InterPro" id="IPR012941">
    <property type="entry name" value="Phe_hydrox_C_dim_dom"/>
</dbReference>
<dbReference type="RefSeq" id="WP_013047373.1">
    <property type="nucleotide sequence ID" value="NC_014010.1"/>
</dbReference>
<dbReference type="InterPro" id="IPR036249">
    <property type="entry name" value="Thioredoxin-like_sf"/>
</dbReference>
<evidence type="ECO:0000313" key="10">
    <source>
        <dbReference type="Proteomes" id="UP000007460"/>
    </source>
</evidence>
<dbReference type="NCBIfam" id="NF006144">
    <property type="entry name" value="PRK08294.1"/>
    <property type="match status" value="1"/>
</dbReference>
<name>D5BQM9_PUNMI</name>
<dbReference type="SUPFAM" id="SSF51905">
    <property type="entry name" value="FAD/NAD(P)-binding domain"/>
    <property type="match status" value="1"/>
</dbReference>
<evidence type="ECO:0000259" key="7">
    <source>
        <dbReference type="Pfam" id="PF01494"/>
    </source>
</evidence>
<evidence type="ECO:0000259" key="8">
    <source>
        <dbReference type="Pfam" id="PF07976"/>
    </source>
</evidence>
<dbReference type="PANTHER" id="PTHR43004">
    <property type="entry name" value="TRK SYSTEM POTASSIUM UPTAKE PROTEIN"/>
    <property type="match status" value="1"/>
</dbReference>
<proteinExistence type="inferred from homology"/>
<evidence type="ECO:0000256" key="3">
    <source>
        <dbReference type="ARBA" id="ARBA00022630"/>
    </source>
</evidence>
<dbReference type="InterPro" id="IPR038220">
    <property type="entry name" value="PHOX_C_sf"/>
</dbReference>
<keyword evidence="10" id="KW-1185">Reference proteome</keyword>
<keyword evidence="5 9" id="KW-0560">Oxidoreductase</keyword>
<evidence type="ECO:0000256" key="5">
    <source>
        <dbReference type="ARBA" id="ARBA00023002"/>
    </source>
</evidence>
<dbReference type="Pfam" id="PF07976">
    <property type="entry name" value="Phe_hydrox_dim"/>
    <property type="match status" value="1"/>
</dbReference>
<dbReference type="SUPFAM" id="SSF54373">
    <property type="entry name" value="FAD-linked reductases, C-terminal domain"/>
    <property type="match status" value="1"/>
</dbReference>
<sequence>MQFHLNGYHAGDPDIADPEARFDNAPPSPSMPFEVDVLIVGCGPAGLTLAAQLAAFPEINTRIIDAKPGRLTMGQADGIACRTMEMFAAFGFAERVMREAYWVNEVAFWEPAAISDPVISDQPTPITRSRIIQDTEDGLSEFPHVILNQARVHDFFLDVMAKSPAAITPDYARVFRDLTIDNDADNTHPVTVTMTRTDAAHEGEVETLRARYVVGCDGARSQVRRALGHRLEGDSANKAWGVMDVLAVTDFPDIRRKAIIHSAEAGNLLIIPREGGYLVRIYIELEALGTEERVKNRNITADHLVAAAQNVFHPYQFDVRQIAWWSVYEIGQRLCAKFDDVPTDDMLTDDMPARTPHVFIAGDACHTHSPKAGQGMNVSMGDSFNLGWKLAAVLRGQASPQLLHSYSAERQAVASELIDFDRELATMFSTRPEDRASQPPNAAETTPETVPETEVDPAVLQAYFIKHARYTAGTLFRYHPSSITATPDHQHLATGFEIGMRFHSAPVIRLADALSMQLGHVIQAAGRWHLFAFAGAADDGRDDGTSGGTKGGTIAALCRFLADDPAAPLRAYTPAGADIDAVLDVRAIFQQPHGALAAEQMHPLLLPVKGTLGLRDYEKIFAVDHKVGADIYDMRGINRDSGCMVLVRPDQHVAHILPLDAHDALGRFFAGFMIAQ</sequence>
<dbReference type="EMBL" id="CP001751">
    <property type="protein sequence ID" value="ADE40747.1"/>
    <property type="molecule type" value="Genomic_DNA"/>
</dbReference>
<dbReference type="eggNOG" id="COG0654">
    <property type="taxonomic scope" value="Bacteria"/>
</dbReference>
<dbReference type="OrthoDB" id="9791689at2"/>
<evidence type="ECO:0000256" key="6">
    <source>
        <dbReference type="SAM" id="MobiDB-lite"/>
    </source>
</evidence>
<dbReference type="InterPro" id="IPR036188">
    <property type="entry name" value="FAD/NAD-bd_sf"/>
</dbReference>
<dbReference type="STRING" id="488538.SAR116_2504"/>
<organism evidence="9 10">
    <name type="scientific">Puniceispirillum marinum (strain IMCC1322)</name>
    <dbReference type="NCBI Taxonomy" id="488538"/>
    <lineage>
        <taxon>Bacteria</taxon>
        <taxon>Pseudomonadati</taxon>
        <taxon>Pseudomonadota</taxon>
        <taxon>Alphaproteobacteria</taxon>
        <taxon>Candidatus Puniceispirillales</taxon>
        <taxon>Candidatus Puniceispirillaceae</taxon>
        <taxon>Candidatus Puniceispirillum</taxon>
    </lineage>
</organism>
<dbReference type="SUPFAM" id="SSF52833">
    <property type="entry name" value="Thioredoxin-like"/>
    <property type="match status" value="1"/>
</dbReference>
<evidence type="ECO:0000256" key="1">
    <source>
        <dbReference type="ARBA" id="ARBA00001974"/>
    </source>
</evidence>
<protein>
    <submittedName>
        <fullName evidence="9">Phenol 2-monooxygenase</fullName>
        <ecNumber evidence="9">1.14.13.7</ecNumber>
    </submittedName>
</protein>
<evidence type="ECO:0000313" key="9">
    <source>
        <dbReference type="EMBL" id="ADE40747.1"/>
    </source>
</evidence>
<feature type="compositionally biased region" description="Low complexity" evidence="6">
    <location>
        <begin position="442"/>
        <end position="453"/>
    </location>
</feature>
<comment type="cofactor">
    <cofactor evidence="1">
        <name>FAD</name>
        <dbReference type="ChEBI" id="CHEBI:57692"/>
    </cofactor>
</comment>
<evidence type="ECO:0000256" key="2">
    <source>
        <dbReference type="ARBA" id="ARBA00007801"/>
    </source>
</evidence>
<dbReference type="HOGENOM" id="CLU_009665_9_2_5"/>
<evidence type="ECO:0000256" key="4">
    <source>
        <dbReference type="ARBA" id="ARBA00022827"/>
    </source>
</evidence>
<feature type="region of interest" description="Disordered" evidence="6">
    <location>
        <begin position="430"/>
        <end position="453"/>
    </location>
</feature>
<dbReference type="Pfam" id="PF01494">
    <property type="entry name" value="FAD_binding_3"/>
    <property type="match status" value="1"/>
</dbReference>
<dbReference type="InterPro" id="IPR050641">
    <property type="entry name" value="RIFMO-like"/>
</dbReference>
<dbReference type="CDD" id="cd02979">
    <property type="entry name" value="PHOX_C"/>
    <property type="match status" value="1"/>
</dbReference>
<dbReference type="EC" id="1.14.13.7" evidence="9"/>
<dbReference type="Gene3D" id="3.30.9.10">
    <property type="entry name" value="D-Amino Acid Oxidase, subunit A, domain 2"/>
    <property type="match status" value="1"/>
</dbReference>
<feature type="domain" description="FAD-binding" evidence="7">
    <location>
        <begin position="34"/>
        <end position="420"/>
    </location>
</feature>
<feature type="domain" description="Phenol hydroxylase-like C-terminal dimerisation" evidence="8">
    <location>
        <begin position="477"/>
        <end position="676"/>
    </location>
</feature>
<accession>D5BQM9</accession>
<keyword evidence="4" id="KW-0274">FAD</keyword>
<keyword evidence="3" id="KW-0285">Flavoprotein</keyword>
<dbReference type="AlphaFoldDB" id="D5BQM9"/>
<dbReference type="Gene3D" id="3.40.30.20">
    <property type="match status" value="1"/>
</dbReference>
<gene>
    <name evidence="9" type="ordered locus">SAR116_2504</name>
</gene>
<comment type="similarity">
    <text evidence="2">Belongs to the PheA/TfdB FAD monooxygenase family.</text>
</comment>